<dbReference type="AlphaFoldDB" id="A0A7Z1S4S3"/>
<evidence type="ECO:0000313" key="1">
    <source>
        <dbReference type="EMBL" id="PMP32994.1"/>
    </source>
</evidence>
<reference evidence="1" key="2">
    <citation type="journal article" date="2018" name="Nature">
        <title>A major lineage of non-tailed dsDNA viruses as unrecognized killers of marine bacteria.</title>
        <authorList>
            <person name="Kauffman K.M."/>
            <person name="Hussain F.A."/>
            <person name="Yang J."/>
            <person name="Arevalo P."/>
            <person name="Brown J.M."/>
            <person name="Chang W.K."/>
            <person name="VanInsberghe D."/>
            <person name="Elsherbini J."/>
            <person name="Sharma R.S."/>
            <person name="Cutler M.B."/>
            <person name="Kelly L."/>
            <person name="Polz M.F."/>
        </authorList>
    </citation>
    <scope>NUCLEOTIDE SEQUENCE</scope>
    <source>
        <strain evidence="1">10N.222.46.E12</strain>
    </source>
</reference>
<accession>A0A7Z1S4S3</accession>
<name>A0A7Z1S4S3_9VIBR</name>
<sequence length="126" mass="14260">MTTEVNLQIRAGADYQHDFTVYESEDDSEPRDLTGDTIEGEFRLEDANGRVLFIVAPDDGVSISDAANGVFRMTIDREKTESLRFRYPEVYGTFDLELTPPSGFPRKRIVDGEFTITRDNTRGNNS</sequence>
<dbReference type="RefSeq" id="WP_102387547.1">
    <property type="nucleotide sequence ID" value="NZ_CP170590.1"/>
</dbReference>
<comment type="caution">
    <text evidence="1">The sequence shown here is derived from an EMBL/GenBank/DDBJ whole genome shotgun (WGS) entry which is preliminary data.</text>
</comment>
<protein>
    <submittedName>
        <fullName evidence="1">Uncharacterized protein</fullName>
    </submittedName>
</protein>
<organism evidence="1">
    <name type="scientific">Vibrio cyclitrophicus</name>
    <dbReference type="NCBI Taxonomy" id="47951"/>
    <lineage>
        <taxon>Bacteria</taxon>
        <taxon>Pseudomonadati</taxon>
        <taxon>Pseudomonadota</taxon>
        <taxon>Gammaproteobacteria</taxon>
        <taxon>Vibrionales</taxon>
        <taxon>Vibrionaceae</taxon>
        <taxon>Vibrio</taxon>
    </lineage>
</organism>
<proteinExistence type="predicted"/>
<dbReference type="EMBL" id="MDBS01000003">
    <property type="protein sequence ID" value="PMP32994.1"/>
    <property type="molecule type" value="Genomic_DNA"/>
</dbReference>
<gene>
    <name evidence="1" type="ORF">BCS90_09675</name>
</gene>
<reference evidence="1" key="1">
    <citation type="submission" date="2016-07" db="EMBL/GenBank/DDBJ databases">
        <authorList>
            <person name="Kauffman K."/>
            <person name="Arevalo P."/>
            <person name="Polz M.F."/>
        </authorList>
    </citation>
    <scope>NUCLEOTIDE SEQUENCE</scope>
    <source>
        <strain evidence="1">10N.222.46.E12</strain>
    </source>
</reference>